<evidence type="ECO:0000313" key="3">
    <source>
        <dbReference type="Proteomes" id="UP001163739"/>
    </source>
</evidence>
<sequence>MTILRVVGCLYMLSGGWCAFAPALAAGFLGFSFTGNSGYAEFFAVYGGLQVGLGSALVMSSLIERYIEGGLYFAAILSTSLLIFRVLGIVYYGSNAELLSMAILEALIAAVLWIGWIKIRRQAELDFCNNC</sequence>
<name>A0ABY6N6M8_9ALTE</name>
<proteinExistence type="predicted"/>
<protein>
    <recommendedName>
        <fullName evidence="4">DUF4345 domain-containing protein</fullName>
    </recommendedName>
</protein>
<feature type="transmembrane region" description="Helical" evidence="1">
    <location>
        <begin position="43"/>
        <end position="63"/>
    </location>
</feature>
<evidence type="ECO:0008006" key="4">
    <source>
        <dbReference type="Google" id="ProtNLM"/>
    </source>
</evidence>
<evidence type="ECO:0000313" key="2">
    <source>
        <dbReference type="EMBL" id="UZE97778.1"/>
    </source>
</evidence>
<dbReference type="RefSeq" id="WP_265049255.1">
    <property type="nucleotide sequence ID" value="NZ_CP100390.1"/>
</dbReference>
<organism evidence="2 3">
    <name type="scientific">Alkalimarinus alittae</name>
    <dbReference type="NCBI Taxonomy" id="2961619"/>
    <lineage>
        <taxon>Bacteria</taxon>
        <taxon>Pseudomonadati</taxon>
        <taxon>Pseudomonadota</taxon>
        <taxon>Gammaproteobacteria</taxon>
        <taxon>Alteromonadales</taxon>
        <taxon>Alteromonadaceae</taxon>
        <taxon>Alkalimarinus</taxon>
    </lineage>
</organism>
<accession>A0ABY6N6M8</accession>
<dbReference type="Proteomes" id="UP001163739">
    <property type="component" value="Chromosome"/>
</dbReference>
<keyword evidence="1" id="KW-1133">Transmembrane helix</keyword>
<feature type="transmembrane region" description="Helical" evidence="1">
    <location>
        <begin position="70"/>
        <end position="92"/>
    </location>
</feature>
<feature type="transmembrane region" description="Helical" evidence="1">
    <location>
        <begin position="7"/>
        <end position="31"/>
    </location>
</feature>
<reference evidence="2" key="1">
    <citation type="submission" date="2022-06" db="EMBL/GenBank/DDBJ databases">
        <title>Alkalimarinus sp. nov., isolated from gut of a Alitta virens.</title>
        <authorList>
            <person name="Yang A.I."/>
            <person name="Shin N.-R."/>
        </authorList>
    </citation>
    <scope>NUCLEOTIDE SEQUENCE</scope>
    <source>
        <strain evidence="2">A2M4</strain>
    </source>
</reference>
<evidence type="ECO:0000256" key="1">
    <source>
        <dbReference type="SAM" id="Phobius"/>
    </source>
</evidence>
<keyword evidence="1" id="KW-0472">Membrane</keyword>
<dbReference type="EMBL" id="CP100390">
    <property type="protein sequence ID" value="UZE97778.1"/>
    <property type="molecule type" value="Genomic_DNA"/>
</dbReference>
<gene>
    <name evidence="2" type="ORF">NKI27_08600</name>
</gene>
<feature type="transmembrane region" description="Helical" evidence="1">
    <location>
        <begin position="98"/>
        <end position="117"/>
    </location>
</feature>
<keyword evidence="3" id="KW-1185">Reference proteome</keyword>
<keyword evidence="1" id="KW-0812">Transmembrane</keyword>